<gene>
    <name evidence="1" type="primary">AVEN_177761_1</name>
    <name evidence="1" type="ORF">CDAR_35231</name>
</gene>
<comment type="caution">
    <text evidence="1">The sequence shown here is derived from an EMBL/GenBank/DDBJ whole genome shotgun (WGS) entry which is preliminary data.</text>
</comment>
<dbReference type="EMBL" id="BPLQ01008057">
    <property type="protein sequence ID" value="GIY34352.1"/>
    <property type="molecule type" value="Genomic_DNA"/>
</dbReference>
<proteinExistence type="predicted"/>
<evidence type="ECO:0000313" key="1">
    <source>
        <dbReference type="EMBL" id="GIY34352.1"/>
    </source>
</evidence>
<name>A0AAV4SPK8_9ARAC</name>
<organism evidence="1 2">
    <name type="scientific">Caerostris darwini</name>
    <dbReference type="NCBI Taxonomy" id="1538125"/>
    <lineage>
        <taxon>Eukaryota</taxon>
        <taxon>Metazoa</taxon>
        <taxon>Ecdysozoa</taxon>
        <taxon>Arthropoda</taxon>
        <taxon>Chelicerata</taxon>
        <taxon>Arachnida</taxon>
        <taxon>Araneae</taxon>
        <taxon>Araneomorphae</taxon>
        <taxon>Entelegynae</taxon>
        <taxon>Araneoidea</taxon>
        <taxon>Araneidae</taxon>
        <taxon>Caerostris</taxon>
    </lineage>
</organism>
<sequence length="91" mass="10627">MICGSFTTRNVPAGKPRFWKWRKRVHVMYYIQHLICHYVQKKRNVSLLTGLVFQEEQMPNSEQIGKQAGLAKWTIVFAQRPLSRCTDAISC</sequence>
<dbReference type="Proteomes" id="UP001054837">
    <property type="component" value="Unassembled WGS sequence"/>
</dbReference>
<keyword evidence="2" id="KW-1185">Reference proteome</keyword>
<protein>
    <submittedName>
        <fullName evidence="1">Uncharacterized protein</fullName>
    </submittedName>
</protein>
<evidence type="ECO:0000313" key="2">
    <source>
        <dbReference type="Proteomes" id="UP001054837"/>
    </source>
</evidence>
<reference evidence="1 2" key="1">
    <citation type="submission" date="2021-06" db="EMBL/GenBank/DDBJ databases">
        <title>Caerostris darwini draft genome.</title>
        <authorList>
            <person name="Kono N."/>
            <person name="Arakawa K."/>
        </authorList>
    </citation>
    <scope>NUCLEOTIDE SEQUENCE [LARGE SCALE GENOMIC DNA]</scope>
</reference>
<accession>A0AAV4SPK8</accession>
<dbReference type="AlphaFoldDB" id="A0AAV4SPK8"/>